<accession>A0A3P7XPP9</accession>
<dbReference type="AlphaFoldDB" id="A0A183FHI2"/>
<dbReference type="OrthoDB" id="18193at2759"/>
<dbReference type="WBParaSite" id="HPBE_0000623201-mRNA-1">
    <property type="protein sequence ID" value="HPBE_0000623201-mRNA-1"/>
    <property type="gene ID" value="HPBE_0000623201"/>
</dbReference>
<organism evidence="2 3">
    <name type="scientific">Heligmosomoides polygyrus</name>
    <name type="common">Parasitic roundworm</name>
    <dbReference type="NCBI Taxonomy" id="6339"/>
    <lineage>
        <taxon>Eukaryota</taxon>
        <taxon>Metazoa</taxon>
        <taxon>Ecdysozoa</taxon>
        <taxon>Nematoda</taxon>
        <taxon>Chromadorea</taxon>
        <taxon>Rhabditida</taxon>
        <taxon>Rhabditina</taxon>
        <taxon>Rhabditomorpha</taxon>
        <taxon>Strongyloidea</taxon>
        <taxon>Heligmosomidae</taxon>
        <taxon>Heligmosomoides</taxon>
    </lineage>
</organism>
<evidence type="ECO:0000313" key="1">
    <source>
        <dbReference type="EMBL" id="VDO67479.1"/>
    </source>
</evidence>
<accession>A0A183FHI2</accession>
<keyword evidence="2" id="KW-1185">Reference proteome</keyword>
<sequence>MEWAPVRLVPNKANTVQVPSLYLALFDYAPKYVAARGDALFEGMHDGALLFSLEELLMNESVDGIGVSFVYMIKCEPAQIVKASLGQNADVIVKWGLLTVEDFMHKLTLKPLSVLVVQTKVWRQIRYILVPSNNNEKLRQLLPEITAAFKNGTISFAALTFFMRDDVLSEFAEKPDAILHAVYLDSLGQRWRRYFREDRVEHHFVYFRNQYEINDFMEFGNFNSELADLLFCSIDESVVGCDRSQLPTHALNLHVHVDTYIFIRRWSGVGELCGDRSWQL</sequence>
<proteinExistence type="predicted"/>
<dbReference type="EMBL" id="UZAH01025622">
    <property type="protein sequence ID" value="VDO67479.1"/>
    <property type="molecule type" value="Genomic_DNA"/>
</dbReference>
<protein>
    <submittedName>
        <fullName evidence="3">NMT1 domain-containing protein</fullName>
    </submittedName>
</protein>
<reference evidence="3" key="2">
    <citation type="submission" date="2019-09" db="UniProtKB">
        <authorList>
            <consortium name="WormBaseParasite"/>
        </authorList>
    </citation>
    <scope>IDENTIFICATION</scope>
</reference>
<dbReference type="Proteomes" id="UP000050761">
    <property type="component" value="Unassembled WGS sequence"/>
</dbReference>
<gene>
    <name evidence="1" type="ORF">HPBE_LOCUS6233</name>
</gene>
<reference evidence="1 2" key="1">
    <citation type="submission" date="2018-11" db="EMBL/GenBank/DDBJ databases">
        <authorList>
            <consortium name="Pathogen Informatics"/>
        </authorList>
    </citation>
    <scope>NUCLEOTIDE SEQUENCE [LARGE SCALE GENOMIC DNA]</scope>
</reference>
<evidence type="ECO:0000313" key="3">
    <source>
        <dbReference type="WBParaSite" id="HPBE_0000623201-mRNA-1"/>
    </source>
</evidence>
<evidence type="ECO:0000313" key="2">
    <source>
        <dbReference type="Proteomes" id="UP000050761"/>
    </source>
</evidence>
<name>A0A183FHI2_HELPZ</name>